<keyword evidence="2" id="KW-1185">Reference proteome</keyword>
<dbReference type="Proteomes" id="UP000053105">
    <property type="component" value="Unassembled WGS sequence"/>
</dbReference>
<reference evidence="1 2" key="1">
    <citation type="submission" date="2015-07" db="EMBL/GenBank/DDBJ databases">
        <title>The genome of Melipona quadrifasciata.</title>
        <authorList>
            <person name="Pan H."/>
            <person name="Kapheim K."/>
        </authorList>
    </citation>
    <scope>NUCLEOTIDE SEQUENCE [LARGE SCALE GENOMIC DNA]</scope>
    <source>
        <strain evidence="1">0111107301</strain>
        <tissue evidence="1">Whole body</tissue>
    </source>
</reference>
<name>A0A0N0U6K6_9HYME</name>
<accession>A0A0N0U6K6</accession>
<dbReference type="AlphaFoldDB" id="A0A0N0U6K6"/>
<gene>
    <name evidence="1" type="ORF">WN51_10900</name>
</gene>
<evidence type="ECO:0000313" key="1">
    <source>
        <dbReference type="EMBL" id="KOX77294.1"/>
    </source>
</evidence>
<dbReference type="EMBL" id="KQ435733">
    <property type="protein sequence ID" value="KOX77294.1"/>
    <property type="molecule type" value="Genomic_DNA"/>
</dbReference>
<organism evidence="1 2">
    <name type="scientific">Melipona quadrifasciata</name>
    <dbReference type="NCBI Taxonomy" id="166423"/>
    <lineage>
        <taxon>Eukaryota</taxon>
        <taxon>Metazoa</taxon>
        <taxon>Ecdysozoa</taxon>
        <taxon>Arthropoda</taxon>
        <taxon>Hexapoda</taxon>
        <taxon>Insecta</taxon>
        <taxon>Pterygota</taxon>
        <taxon>Neoptera</taxon>
        <taxon>Endopterygota</taxon>
        <taxon>Hymenoptera</taxon>
        <taxon>Apocrita</taxon>
        <taxon>Aculeata</taxon>
        <taxon>Apoidea</taxon>
        <taxon>Anthophila</taxon>
        <taxon>Apidae</taxon>
        <taxon>Melipona</taxon>
    </lineage>
</organism>
<proteinExistence type="predicted"/>
<protein>
    <submittedName>
        <fullName evidence="1">Uncharacterized protein</fullName>
    </submittedName>
</protein>
<evidence type="ECO:0000313" key="2">
    <source>
        <dbReference type="Proteomes" id="UP000053105"/>
    </source>
</evidence>
<sequence length="251" mass="28363">MTHTKSPGQLDESLWVEAQWKRQVYLKLVINEQSSRQLAVNREAESLDFQKNPTAKGSNLLARCSIPSLLKAASVAGSLEKFDKFGARSSLLLLDRVIRREKDDGGGKMRSDADIDIPLLAIYICDLIKLEELLESTEEDQTFDIIRKIKYFRETFPSIDNKSQILSSSMCQTKDDKVSTTFGISLLPTQDAKHGRSSDNLFFMGSYISLLDNVIQNMAMALTGEISWARTRRSIYLGILLRLEYLDSVIL</sequence>